<keyword evidence="1" id="KW-0472">Membrane</keyword>
<keyword evidence="1 2" id="KW-0812">Transmembrane</keyword>
<keyword evidence="3" id="KW-1185">Reference proteome</keyword>
<organism evidence="2 3">
    <name type="scientific">Quillaja saponaria</name>
    <name type="common">Soap bark tree</name>
    <dbReference type="NCBI Taxonomy" id="32244"/>
    <lineage>
        <taxon>Eukaryota</taxon>
        <taxon>Viridiplantae</taxon>
        <taxon>Streptophyta</taxon>
        <taxon>Embryophyta</taxon>
        <taxon>Tracheophyta</taxon>
        <taxon>Spermatophyta</taxon>
        <taxon>Magnoliopsida</taxon>
        <taxon>eudicotyledons</taxon>
        <taxon>Gunneridae</taxon>
        <taxon>Pentapetalae</taxon>
        <taxon>rosids</taxon>
        <taxon>fabids</taxon>
        <taxon>Fabales</taxon>
        <taxon>Quillajaceae</taxon>
        <taxon>Quillaja</taxon>
    </lineage>
</organism>
<comment type="caution">
    <text evidence="2">The sequence shown here is derived from an EMBL/GenBank/DDBJ whole genome shotgun (WGS) entry which is preliminary data.</text>
</comment>
<dbReference type="AlphaFoldDB" id="A0AAD7M3E1"/>
<name>A0AAD7M3E1_QUISA</name>
<evidence type="ECO:0000256" key="1">
    <source>
        <dbReference type="SAM" id="Phobius"/>
    </source>
</evidence>
<proteinExistence type="predicted"/>
<gene>
    <name evidence="2" type="ORF">O6P43_012971</name>
</gene>
<dbReference type="PANTHER" id="PTHR36350:SF3">
    <property type="entry name" value="TRANSMEMBRANE PROTEIN"/>
    <property type="match status" value="1"/>
</dbReference>
<dbReference type="EMBL" id="JARAOO010000005">
    <property type="protein sequence ID" value="KAJ7968942.1"/>
    <property type="molecule type" value="Genomic_DNA"/>
</dbReference>
<evidence type="ECO:0000313" key="2">
    <source>
        <dbReference type="EMBL" id="KAJ7968942.1"/>
    </source>
</evidence>
<sequence>MSLLHTLIRNQKRFRSFTVYMENFVKAKYGGLAVILGTICVAWLYTSRNWKSKQRKILTRSKSIGLLHGGELALQRLVDFNAASTNPATLDYAKIVLKALLTEEHLDFRKLQSTGAKLEMSGNEAEAVQPLKNAVKKFRKEGKLHEAYEIEMILVETLIYKGDSEQALGCECLKHKDIYDARRPLYKAMLHIMRGDPEREANECWKEFNNIWGHSTEFSSSAEGGHHKPITNFNKFEEAVKLLRHDIQEIRKKNDKNKIKLIDVCLN</sequence>
<evidence type="ECO:0000313" key="3">
    <source>
        <dbReference type="Proteomes" id="UP001163823"/>
    </source>
</evidence>
<reference evidence="2" key="1">
    <citation type="journal article" date="2023" name="Science">
        <title>Elucidation of the pathway for biosynthesis of saponin adjuvants from the soapbark tree.</title>
        <authorList>
            <person name="Reed J."/>
            <person name="Orme A."/>
            <person name="El-Demerdash A."/>
            <person name="Owen C."/>
            <person name="Martin L.B.B."/>
            <person name="Misra R.C."/>
            <person name="Kikuchi S."/>
            <person name="Rejzek M."/>
            <person name="Martin A.C."/>
            <person name="Harkess A."/>
            <person name="Leebens-Mack J."/>
            <person name="Louveau T."/>
            <person name="Stephenson M.J."/>
            <person name="Osbourn A."/>
        </authorList>
    </citation>
    <scope>NUCLEOTIDE SEQUENCE</scope>
    <source>
        <strain evidence="2">S10</strain>
    </source>
</reference>
<dbReference type="PANTHER" id="PTHR36350">
    <property type="entry name" value="TRANSMEMBRANE PROTEIN"/>
    <property type="match status" value="1"/>
</dbReference>
<dbReference type="Proteomes" id="UP001163823">
    <property type="component" value="Chromosome 5"/>
</dbReference>
<accession>A0AAD7M3E1</accession>
<feature type="transmembrane region" description="Helical" evidence="1">
    <location>
        <begin position="29"/>
        <end position="46"/>
    </location>
</feature>
<protein>
    <submittedName>
        <fullName evidence="2">Transmembrane protein</fullName>
    </submittedName>
</protein>
<dbReference type="KEGG" id="qsa:O6P43_012971"/>
<keyword evidence="1" id="KW-1133">Transmembrane helix</keyword>